<dbReference type="Proteomes" id="UP000678393">
    <property type="component" value="Unassembled WGS sequence"/>
</dbReference>
<sequence>MSKDSEATSVETSQSDGKMHVTGDTTADESVARSNADTNAGICNLKVSMSADNASIDTSMTSTDKRDRDDYNNIKKDKLDDTRNKVTTSLVDNCTSTNSSSLVVMDYPIRGTMHPLTNKVAVKRSVGPVDEVSFVFGRPASPSNEPAMNCSTPKTYTNPGIMRCMSPSSIRYISGPYSSRPMSPSSDVLPARRVLPGADYPDRRVLSPPPLLGLGAAAEPRIHHQGGICCEHCNGCLVELKRQALRLMFPDNGSGRHLIQ</sequence>
<accession>A0A8S3ZDL8</accession>
<dbReference type="EMBL" id="CAJHNH020001970">
    <property type="protein sequence ID" value="CAG5125156.1"/>
    <property type="molecule type" value="Genomic_DNA"/>
</dbReference>
<feature type="non-terminal residue" evidence="3">
    <location>
        <position position="260"/>
    </location>
</feature>
<dbReference type="OrthoDB" id="6157910at2759"/>
<dbReference type="Pfam" id="PF23081">
    <property type="entry name" value="HTH_KIF26A_B_1st"/>
    <property type="match status" value="1"/>
</dbReference>
<evidence type="ECO:0000256" key="1">
    <source>
        <dbReference type="SAM" id="MobiDB-lite"/>
    </source>
</evidence>
<keyword evidence="4" id="KW-1185">Reference proteome</keyword>
<proteinExistence type="predicted"/>
<organism evidence="3 4">
    <name type="scientific">Candidula unifasciata</name>
    <dbReference type="NCBI Taxonomy" id="100452"/>
    <lineage>
        <taxon>Eukaryota</taxon>
        <taxon>Metazoa</taxon>
        <taxon>Spiralia</taxon>
        <taxon>Lophotrochozoa</taxon>
        <taxon>Mollusca</taxon>
        <taxon>Gastropoda</taxon>
        <taxon>Heterobranchia</taxon>
        <taxon>Euthyneura</taxon>
        <taxon>Panpulmonata</taxon>
        <taxon>Eupulmonata</taxon>
        <taxon>Stylommatophora</taxon>
        <taxon>Helicina</taxon>
        <taxon>Helicoidea</taxon>
        <taxon>Geomitridae</taxon>
        <taxon>Candidula</taxon>
    </lineage>
</organism>
<feature type="region of interest" description="Disordered" evidence="1">
    <location>
        <begin position="1"/>
        <end position="33"/>
    </location>
</feature>
<evidence type="ECO:0000259" key="2">
    <source>
        <dbReference type="Pfam" id="PF23081"/>
    </source>
</evidence>
<reference evidence="3" key="1">
    <citation type="submission" date="2021-04" db="EMBL/GenBank/DDBJ databases">
        <authorList>
            <consortium name="Molecular Ecology Group"/>
        </authorList>
    </citation>
    <scope>NUCLEOTIDE SEQUENCE</scope>
</reference>
<gene>
    <name evidence="3" type="ORF">CUNI_LOCUS10714</name>
</gene>
<evidence type="ECO:0000313" key="4">
    <source>
        <dbReference type="Proteomes" id="UP000678393"/>
    </source>
</evidence>
<name>A0A8S3ZDL8_9EUPU</name>
<evidence type="ECO:0000313" key="3">
    <source>
        <dbReference type="EMBL" id="CAG5125156.1"/>
    </source>
</evidence>
<dbReference type="AlphaFoldDB" id="A0A8S3ZDL8"/>
<protein>
    <recommendedName>
        <fullName evidence="2">Kinesin-like protein KIF26A/B helical domain-containing protein</fullName>
    </recommendedName>
</protein>
<feature type="compositionally biased region" description="Polar residues" evidence="1">
    <location>
        <begin position="7"/>
        <end position="16"/>
    </location>
</feature>
<comment type="caution">
    <text evidence="3">The sequence shown here is derived from an EMBL/GenBank/DDBJ whole genome shotgun (WGS) entry which is preliminary data.</text>
</comment>
<feature type="domain" description="Kinesin-like protein KIF26A/B helical" evidence="2">
    <location>
        <begin position="227"/>
        <end position="254"/>
    </location>
</feature>
<dbReference type="InterPro" id="IPR057090">
    <property type="entry name" value="HTH_KIF26A_B_1st"/>
</dbReference>